<evidence type="ECO:0000313" key="3">
    <source>
        <dbReference type="EMBL" id="KAF6024251.1"/>
    </source>
</evidence>
<dbReference type="AlphaFoldDB" id="A0A7J7JF82"/>
<keyword evidence="4" id="KW-1185">Reference proteome</keyword>
<sequence>MVTTINRKSYTVERLRHSMSQCLLDCSSYYPQVKGSSQLVGRIARFCIMIWIREYDKLIVLLVITAGVKIQSSYASQQVQACLLGEDPKQGEIACPDSDTRISIERVQTAYASDSCDNSTCPFSISSSHVYYKHINATCGNRASCTIDAQQLADNFSNSFRYCNSGGNSRNVVTILFSCISGFSMPALIVTTESTSTNLELSQKTTTRAPVTKLPPVISLVETTNQTETPVTTSSSRKNIFQPNTTTSLTERLTGIFGESDKAKHENESEMTMKSTNKERNESLNSGTNVLGFQTTFSSNQVNDESIASTLSNADQPINKDNGRLMVMIVISVMSVLIVTIISLILALCFVKKRGKQRNIQLTKTKPIGTLASSDAYDIIDDGTLNGSRMDVYYTSPHLSTPAGYYIEATSPISKTSLQSGGSYSNSGDTGEYYEAVDAENANYDIPVNGYSSNLANVYAKVRKTPKTDGASMLVVNDLYEPMPTFNRDIPMHTYSNDNQTIIIENDLYNHWT</sequence>
<gene>
    <name evidence="3" type="ORF">EB796_017438</name>
</gene>
<evidence type="ECO:0000256" key="2">
    <source>
        <dbReference type="SAM" id="Phobius"/>
    </source>
</evidence>
<dbReference type="EMBL" id="VXIV02002599">
    <property type="protein sequence ID" value="KAF6024251.1"/>
    <property type="molecule type" value="Genomic_DNA"/>
</dbReference>
<evidence type="ECO:0000256" key="1">
    <source>
        <dbReference type="SAM" id="MobiDB-lite"/>
    </source>
</evidence>
<name>A0A7J7JF82_BUGNE</name>
<organism evidence="3 4">
    <name type="scientific">Bugula neritina</name>
    <name type="common">Brown bryozoan</name>
    <name type="synonym">Sertularia neritina</name>
    <dbReference type="NCBI Taxonomy" id="10212"/>
    <lineage>
        <taxon>Eukaryota</taxon>
        <taxon>Metazoa</taxon>
        <taxon>Spiralia</taxon>
        <taxon>Lophotrochozoa</taxon>
        <taxon>Bryozoa</taxon>
        <taxon>Gymnolaemata</taxon>
        <taxon>Cheilostomatida</taxon>
        <taxon>Flustrina</taxon>
        <taxon>Buguloidea</taxon>
        <taxon>Bugulidae</taxon>
        <taxon>Bugula</taxon>
    </lineage>
</organism>
<accession>A0A7J7JF82</accession>
<keyword evidence="2" id="KW-1133">Transmembrane helix</keyword>
<evidence type="ECO:0000313" key="4">
    <source>
        <dbReference type="Proteomes" id="UP000593567"/>
    </source>
</evidence>
<comment type="caution">
    <text evidence="3">The sequence shown here is derived from an EMBL/GenBank/DDBJ whole genome shotgun (WGS) entry which is preliminary data.</text>
</comment>
<feature type="transmembrane region" description="Helical" evidence="2">
    <location>
        <begin position="325"/>
        <end position="351"/>
    </location>
</feature>
<feature type="region of interest" description="Disordered" evidence="1">
    <location>
        <begin position="263"/>
        <end position="283"/>
    </location>
</feature>
<dbReference type="Proteomes" id="UP000593567">
    <property type="component" value="Unassembled WGS sequence"/>
</dbReference>
<reference evidence="3" key="1">
    <citation type="submission" date="2020-06" db="EMBL/GenBank/DDBJ databases">
        <title>Draft genome of Bugula neritina, a colonial animal packing powerful symbionts and potential medicines.</title>
        <authorList>
            <person name="Rayko M."/>
        </authorList>
    </citation>
    <scope>NUCLEOTIDE SEQUENCE [LARGE SCALE GENOMIC DNA]</scope>
    <source>
        <strain evidence="3">Kwan_BN1</strain>
    </source>
</reference>
<proteinExistence type="predicted"/>
<protein>
    <submittedName>
        <fullName evidence="3">Uncharacterized protein</fullName>
    </submittedName>
</protein>
<keyword evidence="2" id="KW-0812">Transmembrane</keyword>
<keyword evidence="2" id="KW-0472">Membrane</keyword>